<feature type="domain" description="Nose resistant-to-fluoxetine protein N-terminal" evidence="3">
    <location>
        <begin position="34"/>
        <end position="143"/>
    </location>
</feature>
<evidence type="ECO:0000256" key="1">
    <source>
        <dbReference type="SAM" id="Phobius"/>
    </source>
</evidence>
<evidence type="ECO:0000256" key="2">
    <source>
        <dbReference type="SAM" id="SignalP"/>
    </source>
</evidence>
<keyword evidence="1" id="KW-0472">Membrane</keyword>
<keyword evidence="5" id="KW-1185">Reference proteome</keyword>
<dbReference type="AlphaFoldDB" id="A0AA38INE3"/>
<dbReference type="SMART" id="SM00703">
    <property type="entry name" value="NRF"/>
    <property type="match status" value="1"/>
</dbReference>
<dbReference type="InterPro" id="IPR006621">
    <property type="entry name" value="Nose-resist-to-fluoxetine_N"/>
</dbReference>
<name>A0AA38INE3_9CUCU</name>
<proteinExistence type="predicted"/>
<feature type="transmembrane region" description="Helical" evidence="1">
    <location>
        <begin position="198"/>
        <end position="220"/>
    </location>
</feature>
<keyword evidence="2" id="KW-0732">Signal</keyword>
<feature type="transmembrane region" description="Helical" evidence="1">
    <location>
        <begin position="613"/>
        <end position="634"/>
    </location>
</feature>
<feature type="transmembrane region" description="Helical" evidence="1">
    <location>
        <begin position="505"/>
        <end position="525"/>
    </location>
</feature>
<dbReference type="Pfam" id="PF20146">
    <property type="entry name" value="NRF"/>
    <property type="match status" value="1"/>
</dbReference>
<dbReference type="GO" id="GO:0016747">
    <property type="term" value="F:acyltransferase activity, transferring groups other than amino-acyl groups"/>
    <property type="evidence" value="ECO:0007669"/>
    <property type="project" value="InterPro"/>
</dbReference>
<protein>
    <recommendedName>
        <fullName evidence="3">Nose resistant-to-fluoxetine protein N-terminal domain-containing protein</fullName>
    </recommendedName>
</protein>
<evidence type="ECO:0000259" key="3">
    <source>
        <dbReference type="SMART" id="SM00703"/>
    </source>
</evidence>
<feature type="transmembrane region" description="Helical" evidence="1">
    <location>
        <begin position="349"/>
        <end position="367"/>
    </location>
</feature>
<feature type="transmembrane region" description="Helical" evidence="1">
    <location>
        <begin position="445"/>
        <end position="465"/>
    </location>
</feature>
<feature type="transmembrane region" description="Helical" evidence="1">
    <location>
        <begin position="584"/>
        <end position="601"/>
    </location>
</feature>
<dbReference type="PANTHER" id="PTHR11161">
    <property type="entry name" value="O-ACYLTRANSFERASE"/>
    <property type="match status" value="1"/>
</dbReference>
<dbReference type="Pfam" id="PF01757">
    <property type="entry name" value="Acyl_transf_3"/>
    <property type="match status" value="1"/>
</dbReference>
<dbReference type="EMBL" id="JALNTZ010000003">
    <property type="protein sequence ID" value="KAJ3658428.1"/>
    <property type="molecule type" value="Genomic_DNA"/>
</dbReference>
<feature type="transmembrane region" description="Helical" evidence="1">
    <location>
        <begin position="306"/>
        <end position="326"/>
    </location>
</feature>
<dbReference type="InterPro" id="IPR002656">
    <property type="entry name" value="Acyl_transf_3_dom"/>
</dbReference>
<accession>A0AA38INE3</accession>
<evidence type="ECO:0000313" key="4">
    <source>
        <dbReference type="EMBL" id="KAJ3658428.1"/>
    </source>
</evidence>
<dbReference type="Proteomes" id="UP001168821">
    <property type="component" value="Unassembled WGS sequence"/>
</dbReference>
<feature type="signal peptide" evidence="2">
    <location>
        <begin position="1"/>
        <end position="18"/>
    </location>
</feature>
<comment type="caution">
    <text evidence="4">The sequence shown here is derived from an EMBL/GenBank/DDBJ whole genome shotgun (WGS) entry which is preliminary data.</text>
</comment>
<dbReference type="PANTHER" id="PTHR11161:SF72">
    <property type="entry name" value="FI21449P1"/>
    <property type="match status" value="1"/>
</dbReference>
<feature type="transmembrane region" description="Helical" evidence="1">
    <location>
        <begin position="412"/>
        <end position="433"/>
    </location>
</feature>
<gene>
    <name evidence="4" type="ORF">Zmor_010165</name>
</gene>
<organism evidence="4 5">
    <name type="scientific">Zophobas morio</name>
    <dbReference type="NCBI Taxonomy" id="2755281"/>
    <lineage>
        <taxon>Eukaryota</taxon>
        <taxon>Metazoa</taxon>
        <taxon>Ecdysozoa</taxon>
        <taxon>Arthropoda</taxon>
        <taxon>Hexapoda</taxon>
        <taxon>Insecta</taxon>
        <taxon>Pterygota</taxon>
        <taxon>Neoptera</taxon>
        <taxon>Endopterygota</taxon>
        <taxon>Coleoptera</taxon>
        <taxon>Polyphaga</taxon>
        <taxon>Cucujiformia</taxon>
        <taxon>Tenebrionidae</taxon>
        <taxon>Zophobas</taxon>
    </lineage>
</organism>
<reference evidence="4" key="1">
    <citation type="journal article" date="2023" name="G3 (Bethesda)">
        <title>Whole genome assemblies of Zophobas morio and Tenebrio molitor.</title>
        <authorList>
            <person name="Kaur S."/>
            <person name="Stinson S.A."/>
            <person name="diCenzo G.C."/>
        </authorList>
    </citation>
    <scope>NUCLEOTIDE SEQUENCE</scope>
    <source>
        <strain evidence="4">QUZm001</strain>
    </source>
</reference>
<sequence>MKLIFVIVVVFLTKTCSSQTLCESLEAQAVNDVTPECMDQLLIMCNNGSLWWRMVDASSKYPISGMSYGSNKDLGNYDECIDIDYEDFAGKVKGKYCGYSVAIVNLYLEPIPSPFNLDIKPRLLANVPQVNYNKTVRDATDDYSISLLSLCVPDKCTPKEVGMFFVWGHLADMQIVNFPEVLPCMMKDSNTTFRAGDIVFTCVLAFILCLIVLSTSYDFLLLKLDRKPSHPIYLAFSFITNGNKLLHTSQGKNANQITCLNGMRFISMMWVIAGHGFVAMEQLPLINYSTIANYLNQMKTQYMLSAPIAVDTFFFLSGFLLSYGYLKNAVKLPVRGQLKSIPMMIVHRYLRLTPALAMVFFTTISVFRMTGTGPMWAYIANDFSRQCTEHWWSFFLYIQNYVNYDDFCLTHAWYLSADMQMFILAPIVLIPLAELSKNNKRNEALIGLGVLIVICVFFPMGIRYADDTIDNVYDTHSRFNNYLIGVLLGFIMRDPRFQKFPFSKLTNLAIWCFVFNACVAFNLYYHNILRIYDHTSDTTFYGLYRPVWCLSLAWLVYSCYHGYGGPVNWFLSLPAFQIGARLSYCMYLVHAVVEMYFVGLVRTPYNADDYTIFYLWCGHFIVTMILSTIWTLAFESPMIVIEKFIFGGAGRKPKKEGQAQ</sequence>
<feature type="transmembrane region" description="Helical" evidence="1">
    <location>
        <begin position="545"/>
        <end position="563"/>
    </location>
</feature>
<keyword evidence="1" id="KW-0812">Transmembrane</keyword>
<dbReference type="InterPro" id="IPR052728">
    <property type="entry name" value="O2_lipid_transport_reg"/>
</dbReference>
<keyword evidence="1" id="KW-1133">Transmembrane helix</keyword>
<feature type="chain" id="PRO_5041212269" description="Nose resistant-to-fluoxetine protein N-terminal domain-containing protein" evidence="2">
    <location>
        <begin position="19"/>
        <end position="660"/>
    </location>
</feature>
<feature type="transmembrane region" description="Helical" evidence="1">
    <location>
        <begin position="265"/>
        <end position="286"/>
    </location>
</feature>
<evidence type="ECO:0000313" key="5">
    <source>
        <dbReference type="Proteomes" id="UP001168821"/>
    </source>
</evidence>